<name>A0ACC0TUY5_9AGAM</name>
<proteinExistence type="predicted"/>
<gene>
    <name evidence="1" type="ORF">F5148DRAFT_727492</name>
</gene>
<dbReference type="EMBL" id="JAGFNK010000593">
    <property type="protein sequence ID" value="KAI9447253.1"/>
    <property type="molecule type" value="Genomic_DNA"/>
</dbReference>
<sequence length="228" mass="25587">MDPVPPISSRAPTIIEAVGPDYMEVQAPQQFFPFDSDVCFPPPGFGPIRSPPRRRSYARRRSTSPPPPVIVVPPMAPLSPPLQAPQPPLTFPVTCSPPPIPWPPSPMPIPVDILTFHHNKNMAYAPAAATYEEAIDTVLELWPELRDSDRDRITLLVGGSDQLVRVPKMAWHIVLCDLPRYEVVHVQVDQPPPPPQYQGDEKGVWEPKDAKKRRSGGFFSSIRKIFWR</sequence>
<organism evidence="1 2">
    <name type="scientific">Russula earlei</name>
    <dbReference type="NCBI Taxonomy" id="71964"/>
    <lineage>
        <taxon>Eukaryota</taxon>
        <taxon>Fungi</taxon>
        <taxon>Dikarya</taxon>
        <taxon>Basidiomycota</taxon>
        <taxon>Agaricomycotina</taxon>
        <taxon>Agaricomycetes</taxon>
        <taxon>Russulales</taxon>
        <taxon>Russulaceae</taxon>
        <taxon>Russula</taxon>
    </lineage>
</organism>
<evidence type="ECO:0000313" key="1">
    <source>
        <dbReference type="EMBL" id="KAI9447253.1"/>
    </source>
</evidence>
<accession>A0ACC0TUY5</accession>
<evidence type="ECO:0000313" key="2">
    <source>
        <dbReference type="Proteomes" id="UP001207468"/>
    </source>
</evidence>
<keyword evidence="2" id="KW-1185">Reference proteome</keyword>
<comment type="caution">
    <text evidence="1">The sequence shown here is derived from an EMBL/GenBank/DDBJ whole genome shotgun (WGS) entry which is preliminary data.</text>
</comment>
<protein>
    <submittedName>
        <fullName evidence="1">Uncharacterized protein</fullName>
    </submittedName>
</protein>
<dbReference type="Proteomes" id="UP001207468">
    <property type="component" value="Unassembled WGS sequence"/>
</dbReference>
<reference evidence="1" key="1">
    <citation type="submission" date="2021-03" db="EMBL/GenBank/DDBJ databases">
        <title>Evolutionary priming and transition to the ectomycorrhizal habit in an iconic lineage of mushroom-forming fungi: is preadaptation a requirement?</title>
        <authorList>
            <consortium name="DOE Joint Genome Institute"/>
            <person name="Looney B.P."/>
            <person name="Miyauchi S."/>
            <person name="Morin E."/>
            <person name="Drula E."/>
            <person name="Courty P.E."/>
            <person name="Chicoki N."/>
            <person name="Fauchery L."/>
            <person name="Kohler A."/>
            <person name="Kuo A."/>
            <person name="LaButti K."/>
            <person name="Pangilinan J."/>
            <person name="Lipzen A."/>
            <person name="Riley R."/>
            <person name="Andreopoulos W."/>
            <person name="He G."/>
            <person name="Johnson J."/>
            <person name="Barry K.W."/>
            <person name="Grigoriev I.V."/>
            <person name="Nagy L."/>
            <person name="Hibbett D."/>
            <person name="Henrissat B."/>
            <person name="Matheny P.B."/>
            <person name="Labbe J."/>
            <person name="Martin A.F."/>
        </authorList>
    </citation>
    <scope>NUCLEOTIDE SEQUENCE</scope>
    <source>
        <strain evidence="1">BPL698</strain>
    </source>
</reference>